<dbReference type="PANTHER" id="PTHR43309:SF5">
    <property type="entry name" value="5-OXOPROLINASE SUBUNIT C"/>
    <property type="match status" value="1"/>
</dbReference>
<dbReference type="RefSeq" id="WP_244095095.1">
    <property type="nucleotide sequence ID" value="NZ_SOPX01000003.1"/>
</dbReference>
<dbReference type="EMBL" id="RCCK01000012">
    <property type="protein sequence ID" value="RLJ74965.1"/>
    <property type="molecule type" value="Genomic_DNA"/>
</dbReference>
<dbReference type="AlphaFoldDB" id="A0A497Y061"/>
<gene>
    <name evidence="5" type="ORF">BCL90_3311</name>
</gene>
<feature type="domain" description="Carboxyltransferase" evidence="4">
    <location>
        <begin position="26"/>
        <end position="319"/>
    </location>
</feature>
<dbReference type="Gene3D" id="2.40.100.10">
    <property type="entry name" value="Cyclophilin-like"/>
    <property type="match status" value="1"/>
</dbReference>
<keyword evidence="1" id="KW-0547">Nucleotide-binding</keyword>
<evidence type="ECO:0000313" key="6">
    <source>
        <dbReference type="Proteomes" id="UP000273898"/>
    </source>
</evidence>
<evidence type="ECO:0000256" key="3">
    <source>
        <dbReference type="ARBA" id="ARBA00022840"/>
    </source>
</evidence>
<keyword evidence="3" id="KW-0067">ATP-binding</keyword>
<dbReference type="InterPro" id="IPR052708">
    <property type="entry name" value="PxpC"/>
</dbReference>
<keyword evidence="2" id="KW-0378">Hydrolase</keyword>
<dbReference type="SMART" id="SM00797">
    <property type="entry name" value="AHS2"/>
    <property type="match status" value="1"/>
</dbReference>
<sequence>MSMKISIIKPGLLSTVQDLGRYRYLSQAVPVSGAMDELAHRLANKAVGNDDNDATIEFTYADASFKAETDILVAYSGDGAFLFYNDQVMPAEKPLFFPAGSVIKLIHNAIGVRTYLAIAGGWDVPDVMESKSTYLTADFGGFKGRILQKADVLIGGTTISEASQEILKELIHRSLTYPNWRISRESLLPEKRQNIRVVLGNEIGWFDAASIISFLTNSYTVDRRSNRMGYHLSGKPLVRKVKKELLSTAVTPGIIQVTGSGDLIILMADCQTTGGYPRIAHVAAVDLPLCAQLKPGNTIHFSEISSDEAEELFLEREQDLSLITTAISLKYIKT</sequence>
<comment type="caution">
    <text evidence="5">The sequence shown here is derived from an EMBL/GenBank/DDBJ whole genome shotgun (WGS) entry which is preliminary data.</text>
</comment>
<dbReference type="Proteomes" id="UP000273898">
    <property type="component" value="Unassembled WGS sequence"/>
</dbReference>
<name>A0A497Y061_9SPHI</name>
<dbReference type="SUPFAM" id="SSF50891">
    <property type="entry name" value="Cyclophilin-like"/>
    <property type="match status" value="1"/>
</dbReference>
<dbReference type="Pfam" id="PF02626">
    <property type="entry name" value="CT_A_B"/>
    <property type="match status" value="1"/>
</dbReference>
<dbReference type="PANTHER" id="PTHR43309">
    <property type="entry name" value="5-OXOPROLINASE SUBUNIT C"/>
    <property type="match status" value="1"/>
</dbReference>
<dbReference type="InterPro" id="IPR029000">
    <property type="entry name" value="Cyclophilin-like_dom_sf"/>
</dbReference>
<evidence type="ECO:0000256" key="1">
    <source>
        <dbReference type="ARBA" id="ARBA00022741"/>
    </source>
</evidence>
<proteinExistence type="predicted"/>
<evidence type="ECO:0000259" key="4">
    <source>
        <dbReference type="SMART" id="SM00797"/>
    </source>
</evidence>
<protein>
    <submittedName>
        <fullName evidence="5">Antagonist of KipI</fullName>
    </submittedName>
</protein>
<reference evidence="5 6" key="1">
    <citation type="submission" date="2018-10" db="EMBL/GenBank/DDBJ databases">
        <title>Genomic Encyclopedia of Archaeal and Bacterial Type Strains, Phase II (KMG-II): from individual species to whole genera.</title>
        <authorList>
            <person name="Goeker M."/>
        </authorList>
    </citation>
    <scope>NUCLEOTIDE SEQUENCE [LARGE SCALE GENOMIC DNA]</scope>
    <source>
        <strain evidence="5 6">DSM 19624</strain>
    </source>
</reference>
<organism evidence="5 6">
    <name type="scientific">Pedobacter alluvionis</name>
    <dbReference type="NCBI Taxonomy" id="475253"/>
    <lineage>
        <taxon>Bacteria</taxon>
        <taxon>Pseudomonadati</taxon>
        <taxon>Bacteroidota</taxon>
        <taxon>Sphingobacteriia</taxon>
        <taxon>Sphingobacteriales</taxon>
        <taxon>Sphingobacteriaceae</taxon>
        <taxon>Pedobacter</taxon>
    </lineage>
</organism>
<dbReference type="GO" id="GO:0016787">
    <property type="term" value="F:hydrolase activity"/>
    <property type="evidence" value="ECO:0007669"/>
    <property type="project" value="UniProtKB-KW"/>
</dbReference>
<evidence type="ECO:0000256" key="2">
    <source>
        <dbReference type="ARBA" id="ARBA00022801"/>
    </source>
</evidence>
<accession>A0A497Y061</accession>
<dbReference type="GO" id="GO:0005524">
    <property type="term" value="F:ATP binding"/>
    <property type="evidence" value="ECO:0007669"/>
    <property type="project" value="UniProtKB-KW"/>
</dbReference>
<dbReference type="InterPro" id="IPR003778">
    <property type="entry name" value="CT_A_B"/>
</dbReference>
<evidence type="ECO:0000313" key="5">
    <source>
        <dbReference type="EMBL" id="RLJ74965.1"/>
    </source>
</evidence>
<dbReference type="NCBIfam" id="TIGR00724">
    <property type="entry name" value="urea_amlyse_rel"/>
    <property type="match status" value="1"/>
</dbReference>